<dbReference type="Proteomes" id="UP000302168">
    <property type="component" value="Segment"/>
</dbReference>
<dbReference type="InterPro" id="IPR036013">
    <property type="entry name" value="Band_7/SPFH_dom_sf"/>
</dbReference>
<accession>A0A4P8MWW2</accession>
<proteinExistence type="predicted"/>
<organism evidence="2 3">
    <name type="scientific">Vibrio phage Achelous</name>
    <dbReference type="NCBI Taxonomy" id="2576872"/>
    <lineage>
        <taxon>Viruses</taxon>
        <taxon>Duplodnaviria</taxon>
        <taxon>Heunggongvirae</taxon>
        <taxon>Uroviricota</taxon>
        <taxon>Caudoviricetes</taxon>
        <taxon>Demerecviridae</taxon>
        <taxon>Ermolyevavirinae</taxon>
        <taxon>Thalassavirus</taxon>
        <taxon>Thalassavirus achelous</taxon>
    </lineage>
</organism>
<dbReference type="Pfam" id="PF01145">
    <property type="entry name" value="Band_7"/>
    <property type="match status" value="1"/>
</dbReference>
<feature type="domain" description="Band 7" evidence="1">
    <location>
        <begin position="27"/>
        <end position="210"/>
    </location>
</feature>
<reference evidence="2 3" key="1">
    <citation type="submission" date="2019-04" db="EMBL/GenBank/DDBJ databases">
        <authorList>
            <person name="Gallagher L."/>
            <person name="Broussard G."/>
        </authorList>
    </citation>
    <scope>NUCLEOTIDE SEQUENCE [LARGE SCALE GENOMIC DNA]</scope>
</reference>
<protein>
    <recommendedName>
        <fullName evidence="1">Band 7 domain-containing protein</fullName>
    </recommendedName>
</protein>
<dbReference type="EMBL" id="MK796244">
    <property type="protein sequence ID" value="QCQ57694.1"/>
    <property type="molecule type" value="Genomic_DNA"/>
</dbReference>
<sequence length="459" mass="49905">MSTMIIAGVSAVVLAVLFIILALVRTVVPANEVHILQTARKTTSYGKGQKNGNVYFDWPASIPLLGNVVTTLPVSVFSVDLHSYEAYDSDRLPFVVDVTAFFRIEDSNTAAQRVSDFHELREQLEAILQGATRTILAGSTIEEIMQGRSEYGDKFTAEVNGQLAEWGVQTVKNIELMDIRDANSSNVISNIMAKKKSEIEKDSRIEVANNKRAAEIAETENSREAELAAQEAQQQVGIRTAEKNREIGLAKEKAEQAVQESAKITAEREMEVKRVKDTQAANIAKQVTQTKAEENKIEVELNAQAAKAKIILEADAKLAQDTKLAEGTKIKADADAEQIRLTGEAKAEAAKKLELASVEPQIVLAQEIGENEGYQSYLIEIRKVEADENVGLEQAKALQTAEMKVIANSGDVNGGVNSLMNLLTPDGGTKMAGSLEALAQSDVGQAFLTKIGFDMVNKQ</sequence>
<evidence type="ECO:0000313" key="3">
    <source>
        <dbReference type="Proteomes" id="UP000302168"/>
    </source>
</evidence>
<dbReference type="InterPro" id="IPR001107">
    <property type="entry name" value="Band_7"/>
</dbReference>
<dbReference type="SUPFAM" id="SSF117892">
    <property type="entry name" value="Band 7/SPFH domain"/>
    <property type="match status" value="1"/>
</dbReference>
<gene>
    <name evidence="2" type="ORF">ACHELOUS_112</name>
</gene>
<keyword evidence="3" id="KW-1185">Reference proteome</keyword>
<dbReference type="Gene3D" id="3.30.479.30">
    <property type="entry name" value="Band 7 domain"/>
    <property type="match status" value="1"/>
</dbReference>
<evidence type="ECO:0000313" key="2">
    <source>
        <dbReference type="EMBL" id="QCQ57694.1"/>
    </source>
</evidence>
<name>A0A4P8MWW2_9CAUD</name>
<evidence type="ECO:0000259" key="1">
    <source>
        <dbReference type="Pfam" id="PF01145"/>
    </source>
</evidence>